<gene>
    <name evidence="1" type="ORF">BCR44DRAFT_347271</name>
</gene>
<comment type="caution">
    <text evidence="1">The sequence shown here is derived from an EMBL/GenBank/DDBJ whole genome shotgun (WGS) entry which is preliminary data.</text>
</comment>
<evidence type="ECO:0000313" key="1">
    <source>
        <dbReference type="EMBL" id="ORZ29683.1"/>
    </source>
</evidence>
<keyword evidence="2" id="KW-1185">Reference proteome</keyword>
<accession>A0A1Y2H7L8</accession>
<evidence type="ECO:0000313" key="2">
    <source>
        <dbReference type="Proteomes" id="UP000193411"/>
    </source>
</evidence>
<proteinExistence type="predicted"/>
<organism evidence="1 2">
    <name type="scientific">Catenaria anguillulae PL171</name>
    <dbReference type="NCBI Taxonomy" id="765915"/>
    <lineage>
        <taxon>Eukaryota</taxon>
        <taxon>Fungi</taxon>
        <taxon>Fungi incertae sedis</taxon>
        <taxon>Blastocladiomycota</taxon>
        <taxon>Blastocladiomycetes</taxon>
        <taxon>Blastocladiales</taxon>
        <taxon>Catenariaceae</taxon>
        <taxon>Catenaria</taxon>
    </lineage>
</organism>
<sequence length="316" mass="35474">MWHQCTCGSTNAKPSWHNPRLSRLKKWFTTFFLSFPTIFANIGQCKPNSTSLLLLLTISLSVLPNWKSALSWSRHLSSCQISQQVSTRLFNLAQTVHFTIRITAFLLPSSPCWPANPLTTDSAGFNLSTCREVLDSLAILSSIRQQATINACSTCSILFLHNRVLILSLSQARIFHVFRPAQLSLLQLQCVLPTGNTSPDKSLAPAHPSWSFLLPQNCMPFHLAPCSWPMWLSWPPVYSFNQRLGFPDPNFLKTSVLATSISRAYCYPRRRRAIQTVYPTSSTLNPFVATTRYAVSNCWPPSRVPQAQTSSRRVAG</sequence>
<reference evidence="1 2" key="1">
    <citation type="submission" date="2016-07" db="EMBL/GenBank/DDBJ databases">
        <title>Pervasive Adenine N6-methylation of Active Genes in Fungi.</title>
        <authorList>
            <consortium name="DOE Joint Genome Institute"/>
            <person name="Mondo S.J."/>
            <person name="Dannebaum R.O."/>
            <person name="Kuo R.C."/>
            <person name="Labutti K."/>
            <person name="Haridas S."/>
            <person name="Kuo A."/>
            <person name="Salamov A."/>
            <person name="Ahrendt S.R."/>
            <person name="Lipzen A."/>
            <person name="Sullivan W."/>
            <person name="Andreopoulos W.B."/>
            <person name="Clum A."/>
            <person name="Lindquist E."/>
            <person name="Daum C."/>
            <person name="Ramamoorthy G.K."/>
            <person name="Gryganskyi A."/>
            <person name="Culley D."/>
            <person name="Magnuson J.K."/>
            <person name="James T.Y."/>
            <person name="O'Malley M.A."/>
            <person name="Stajich J.E."/>
            <person name="Spatafora J.W."/>
            <person name="Visel A."/>
            <person name="Grigoriev I.V."/>
        </authorList>
    </citation>
    <scope>NUCLEOTIDE SEQUENCE [LARGE SCALE GENOMIC DNA]</scope>
    <source>
        <strain evidence="1 2">PL171</strain>
    </source>
</reference>
<protein>
    <submittedName>
        <fullName evidence="1">Uncharacterized protein</fullName>
    </submittedName>
</protein>
<name>A0A1Y2H7L8_9FUNG</name>
<dbReference type="EMBL" id="MCFL01000135">
    <property type="protein sequence ID" value="ORZ29683.1"/>
    <property type="molecule type" value="Genomic_DNA"/>
</dbReference>
<dbReference type="AlphaFoldDB" id="A0A1Y2H7L8"/>
<dbReference type="Proteomes" id="UP000193411">
    <property type="component" value="Unassembled WGS sequence"/>
</dbReference>